<keyword evidence="2" id="KW-0347">Helicase</keyword>
<dbReference type="RefSeq" id="WP_063766444.1">
    <property type="nucleotide sequence ID" value="NZ_JBFACJ010000028.1"/>
</dbReference>
<keyword evidence="2" id="KW-0067">ATP-binding</keyword>
<sequence length="547" mass="59999">MSLPLPPPGTNGDIRLIRTSLPLLREDPQECPRGNALRARALLRQVPPRPRGKPVEDFALGPVMSVLDSVEHEGEDVDSSLARILRNQKYHTGHSSWVESAVRSYLLARTAREAERHLLGRPPTLPVRAQWTAITQIESPDTRGAIRYERTAWGRRYASADGTERELWLLSVNSLKGDRPPAEITEAAAVAATGIPSQSAFHDIFRPAPGSTVHPQRVRVVGVGCGSGEHEVLADWDTAEVERRFVEDAQPVLRRVIEDGRLNPGSSCTRCEGLVGCEQPPRAPGVLGVPGPRRPRIRRSVSASDLRVHARCPAQFHLTRALHLKSGDPESEPVRRGRAVDQWLNLRHEDGCCRTVPLPDVLPGLSPSELPTALTLLMEHQRACPLDGLPSDEVVRIQPRLTMYDPELDVVLIADPDLLYTRSGGWVWHETKTAAKPPWEGRALLETYPQLAFAVLMMSAGVPGGDPRRSLIELEVLYLDAEGTGRSRCEEIDPGDPDTLSEARRVIAALAGPWAVDETYAPTPGSHCAVCDVLRHCAAGRAHLEAP</sequence>
<accession>A0ABW6Z6X4</accession>
<keyword evidence="2" id="KW-0378">Hydrolase</keyword>
<feature type="domain" description="PD-(D/E)XK endonuclease-like" evidence="4">
    <location>
        <begin position="301"/>
        <end position="537"/>
    </location>
</feature>
<keyword evidence="2" id="KW-0547">Nucleotide-binding</keyword>
<dbReference type="Pfam" id="PF12705">
    <property type="entry name" value="PDDEXK_1"/>
    <property type="match status" value="1"/>
</dbReference>
<name>A0ABW6Z6X4_9ACTN</name>
<protein>
    <submittedName>
        <fullName evidence="5">PD-(D/E)XK nuclease family protein</fullName>
    </submittedName>
</protein>
<keyword evidence="3" id="KW-0234">DNA repair</keyword>
<evidence type="ECO:0000313" key="5">
    <source>
        <dbReference type="EMBL" id="MFF9886891.1"/>
    </source>
</evidence>
<keyword evidence="1" id="KW-0227">DNA damage</keyword>
<dbReference type="InterPro" id="IPR038726">
    <property type="entry name" value="PDDEXK_AddAB-type"/>
</dbReference>
<dbReference type="Proteomes" id="UP001603418">
    <property type="component" value="Unassembled WGS sequence"/>
</dbReference>
<reference evidence="5 6" key="1">
    <citation type="submission" date="2024-10" db="EMBL/GenBank/DDBJ databases">
        <title>The Natural Products Discovery Center: Release of the First 8490 Sequenced Strains for Exploring Actinobacteria Biosynthetic Diversity.</title>
        <authorList>
            <person name="Kalkreuter E."/>
            <person name="Kautsar S.A."/>
            <person name="Yang D."/>
            <person name="Bader C.D."/>
            <person name="Teijaro C.N."/>
            <person name="Fluegel L."/>
            <person name="Davis C.M."/>
            <person name="Simpson J.R."/>
            <person name="Lauterbach L."/>
            <person name="Steele A.D."/>
            <person name="Gui C."/>
            <person name="Meng S."/>
            <person name="Li G."/>
            <person name="Viehrig K."/>
            <person name="Ye F."/>
            <person name="Su P."/>
            <person name="Kiefer A.F."/>
            <person name="Nichols A."/>
            <person name="Cepeda A.J."/>
            <person name="Yan W."/>
            <person name="Fan B."/>
            <person name="Jiang Y."/>
            <person name="Adhikari A."/>
            <person name="Zheng C.-J."/>
            <person name="Schuster L."/>
            <person name="Cowan T.M."/>
            <person name="Smanski M.J."/>
            <person name="Chevrette M.G."/>
            <person name="De Carvalho L.P.S."/>
            <person name="Shen B."/>
        </authorList>
    </citation>
    <scope>NUCLEOTIDE SEQUENCE [LARGE SCALE GENOMIC DNA]</scope>
    <source>
        <strain evidence="5 6">NPDC013366</strain>
    </source>
</reference>
<proteinExistence type="predicted"/>
<gene>
    <name evidence="5" type="ORF">ACF1HC_35670</name>
</gene>
<evidence type="ECO:0000259" key="4">
    <source>
        <dbReference type="Pfam" id="PF12705"/>
    </source>
</evidence>
<evidence type="ECO:0000256" key="2">
    <source>
        <dbReference type="ARBA" id="ARBA00022806"/>
    </source>
</evidence>
<organism evidence="5 6">
    <name type="scientific">Streptomyces eurythermus</name>
    <dbReference type="NCBI Taxonomy" id="42237"/>
    <lineage>
        <taxon>Bacteria</taxon>
        <taxon>Bacillati</taxon>
        <taxon>Actinomycetota</taxon>
        <taxon>Actinomycetes</taxon>
        <taxon>Kitasatosporales</taxon>
        <taxon>Streptomycetaceae</taxon>
        <taxon>Streptomyces</taxon>
    </lineage>
</organism>
<dbReference type="EMBL" id="JBICBM010000024">
    <property type="protein sequence ID" value="MFF9886891.1"/>
    <property type="molecule type" value="Genomic_DNA"/>
</dbReference>
<evidence type="ECO:0000256" key="3">
    <source>
        <dbReference type="ARBA" id="ARBA00023204"/>
    </source>
</evidence>
<comment type="caution">
    <text evidence="5">The sequence shown here is derived from an EMBL/GenBank/DDBJ whole genome shotgun (WGS) entry which is preliminary data.</text>
</comment>
<evidence type="ECO:0000313" key="6">
    <source>
        <dbReference type="Proteomes" id="UP001603418"/>
    </source>
</evidence>
<evidence type="ECO:0000256" key="1">
    <source>
        <dbReference type="ARBA" id="ARBA00022763"/>
    </source>
</evidence>
<keyword evidence="6" id="KW-1185">Reference proteome</keyword>